<proteinExistence type="predicted"/>
<sequence>MWEPEPESDQETLHLDEVKDAVDFMWEGLDDIGDGKSKRKKVKIEKTKKGQLLLKGFGAIHDVQWKDRKPAAALMLMHKDLKHGVLKFFRYKIVDKNSEAGAFGLSEQFGSWLAYMMVGENDVLISTTKSWKAVFYHLIDVAWLSSYLMFEQYRTESEQASKPHMKKKSSFDAVSFMTDLMIELAALPSAK</sequence>
<name>A0AAV4GJV7_9GAST</name>
<protein>
    <submittedName>
        <fullName evidence="1">Uncharacterized protein</fullName>
    </submittedName>
</protein>
<gene>
    <name evidence="1" type="ORF">ElyMa_006031500</name>
</gene>
<keyword evidence="2" id="KW-1185">Reference proteome</keyword>
<evidence type="ECO:0000313" key="1">
    <source>
        <dbReference type="EMBL" id="GFR85589.1"/>
    </source>
</evidence>
<accession>A0AAV4GJV7</accession>
<dbReference type="EMBL" id="BMAT01012091">
    <property type="protein sequence ID" value="GFR85589.1"/>
    <property type="molecule type" value="Genomic_DNA"/>
</dbReference>
<organism evidence="1 2">
    <name type="scientific">Elysia marginata</name>
    <dbReference type="NCBI Taxonomy" id="1093978"/>
    <lineage>
        <taxon>Eukaryota</taxon>
        <taxon>Metazoa</taxon>
        <taxon>Spiralia</taxon>
        <taxon>Lophotrochozoa</taxon>
        <taxon>Mollusca</taxon>
        <taxon>Gastropoda</taxon>
        <taxon>Heterobranchia</taxon>
        <taxon>Euthyneura</taxon>
        <taxon>Panpulmonata</taxon>
        <taxon>Sacoglossa</taxon>
        <taxon>Placobranchoidea</taxon>
        <taxon>Plakobranchidae</taxon>
        <taxon>Elysia</taxon>
    </lineage>
</organism>
<dbReference type="AlphaFoldDB" id="A0AAV4GJV7"/>
<reference evidence="1 2" key="1">
    <citation type="journal article" date="2021" name="Elife">
        <title>Chloroplast acquisition without the gene transfer in kleptoplastic sea slugs, Plakobranchus ocellatus.</title>
        <authorList>
            <person name="Maeda T."/>
            <person name="Takahashi S."/>
            <person name="Yoshida T."/>
            <person name="Shimamura S."/>
            <person name="Takaki Y."/>
            <person name="Nagai Y."/>
            <person name="Toyoda A."/>
            <person name="Suzuki Y."/>
            <person name="Arimoto A."/>
            <person name="Ishii H."/>
            <person name="Satoh N."/>
            <person name="Nishiyama T."/>
            <person name="Hasebe M."/>
            <person name="Maruyama T."/>
            <person name="Minagawa J."/>
            <person name="Obokata J."/>
            <person name="Shigenobu S."/>
        </authorList>
    </citation>
    <scope>NUCLEOTIDE SEQUENCE [LARGE SCALE GENOMIC DNA]</scope>
</reference>
<comment type="caution">
    <text evidence="1">The sequence shown here is derived from an EMBL/GenBank/DDBJ whole genome shotgun (WGS) entry which is preliminary data.</text>
</comment>
<evidence type="ECO:0000313" key="2">
    <source>
        <dbReference type="Proteomes" id="UP000762676"/>
    </source>
</evidence>
<dbReference type="Proteomes" id="UP000762676">
    <property type="component" value="Unassembled WGS sequence"/>
</dbReference>